<proteinExistence type="predicted"/>
<accession>A0A6A6IC57</accession>
<organism evidence="2 3">
    <name type="scientific">Trematosphaeria pertusa</name>
    <dbReference type="NCBI Taxonomy" id="390896"/>
    <lineage>
        <taxon>Eukaryota</taxon>
        <taxon>Fungi</taxon>
        <taxon>Dikarya</taxon>
        <taxon>Ascomycota</taxon>
        <taxon>Pezizomycotina</taxon>
        <taxon>Dothideomycetes</taxon>
        <taxon>Pleosporomycetidae</taxon>
        <taxon>Pleosporales</taxon>
        <taxon>Massarineae</taxon>
        <taxon>Trematosphaeriaceae</taxon>
        <taxon>Trematosphaeria</taxon>
    </lineage>
</organism>
<evidence type="ECO:0000256" key="1">
    <source>
        <dbReference type="SAM" id="MobiDB-lite"/>
    </source>
</evidence>
<gene>
    <name evidence="2" type="ORF">BU26DRAFT_321398</name>
</gene>
<sequence>MHPIPNQNTTFSLPPITPGATFATPRQESPKTPPAMDTPAAYEAAMRRLLKHAPAPERVPLKMTRPNHISPAYALCLYNAYAECRRPVFRESLRSVVVRRVEDRLSKGSVRKVNAGFLESGDRTVGWLRGTAVEEVKKPLEKKAKCEKGDLKKHGGSRGLSSQSTNVASQLHLERAREDVMVQLARKERCEGCASCESKASRLEKLQKVLSRQEAEAKRLREQEEREQARREHKERKERWEGDLEERRRVETERERKRMDEERQKGQVRSAWRLIRCLGGGGSAGYGRGFRA</sequence>
<feature type="compositionally biased region" description="Polar residues" evidence="1">
    <location>
        <begin position="159"/>
        <end position="169"/>
    </location>
</feature>
<dbReference type="Proteomes" id="UP000800094">
    <property type="component" value="Unassembled WGS sequence"/>
</dbReference>
<reference evidence="2" key="1">
    <citation type="journal article" date="2020" name="Stud. Mycol.">
        <title>101 Dothideomycetes genomes: a test case for predicting lifestyles and emergence of pathogens.</title>
        <authorList>
            <person name="Haridas S."/>
            <person name="Albert R."/>
            <person name="Binder M."/>
            <person name="Bloem J."/>
            <person name="Labutti K."/>
            <person name="Salamov A."/>
            <person name="Andreopoulos B."/>
            <person name="Baker S."/>
            <person name="Barry K."/>
            <person name="Bills G."/>
            <person name="Bluhm B."/>
            <person name="Cannon C."/>
            <person name="Castanera R."/>
            <person name="Culley D."/>
            <person name="Daum C."/>
            <person name="Ezra D."/>
            <person name="Gonzalez J."/>
            <person name="Henrissat B."/>
            <person name="Kuo A."/>
            <person name="Liang C."/>
            <person name="Lipzen A."/>
            <person name="Lutzoni F."/>
            <person name="Magnuson J."/>
            <person name="Mondo S."/>
            <person name="Nolan M."/>
            <person name="Ohm R."/>
            <person name="Pangilinan J."/>
            <person name="Park H.-J."/>
            <person name="Ramirez L."/>
            <person name="Alfaro M."/>
            <person name="Sun H."/>
            <person name="Tritt A."/>
            <person name="Yoshinaga Y."/>
            <person name="Zwiers L.-H."/>
            <person name="Turgeon B."/>
            <person name="Goodwin S."/>
            <person name="Spatafora J."/>
            <person name="Crous P."/>
            <person name="Grigoriev I."/>
        </authorList>
    </citation>
    <scope>NUCLEOTIDE SEQUENCE</scope>
    <source>
        <strain evidence="2">CBS 122368</strain>
    </source>
</reference>
<evidence type="ECO:0000313" key="3">
    <source>
        <dbReference type="Proteomes" id="UP000800094"/>
    </source>
</evidence>
<dbReference type="EMBL" id="ML987196">
    <property type="protein sequence ID" value="KAF2247829.1"/>
    <property type="molecule type" value="Genomic_DNA"/>
</dbReference>
<feature type="region of interest" description="Disordered" evidence="1">
    <location>
        <begin position="1"/>
        <end position="37"/>
    </location>
</feature>
<name>A0A6A6IC57_9PLEO</name>
<dbReference type="RefSeq" id="XP_033682833.1">
    <property type="nucleotide sequence ID" value="XM_033822068.1"/>
</dbReference>
<dbReference type="GeneID" id="54575398"/>
<dbReference type="AlphaFoldDB" id="A0A6A6IC57"/>
<keyword evidence="3" id="KW-1185">Reference proteome</keyword>
<protein>
    <submittedName>
        <fullName evidence="2">Uncharacterized protein</fullName>
    </submittedName>
</protein>
<evidence type="ECO:0000313" key="2">
    <source>
        <dbReference type="EMBL" id="KAF2247829.1"/>
    </source>
</evidence>
<feature type="compositionally biased region" description="Polar residues" evidence="1">
    <location>
        <begin position="1"/>
        <end position="12"/>
    </location>
</feature>
<feature type="region of interest" description="Disordered" evidence="1">
    <location>
        <begin position="146"/>
        <end position="170"/>
    </location>
</feature>
<feature type="region of interest" description="Disordered" evidence="1">
    <location>
        <begin position="223"/>
        <end position="264"/>
    </location>
</feature>